<evidence type="ECO:0000313" key="13">
    <source>
        <dbReference type="EMBL" id="MDR6958083.1"/>
    </source>
</evidence>
<dbReference type="GO" id="GO:0004768">
    <property type="term" value="F:stearoyl-CoA 9-desaturase activity"/>
    <property type="evidence" value="ECO:0007669"/>
    <property type="project" value="UniProtKB-EC"/>
</dbReference>
<evidence type="ECO:0000256" key="3">
    <source>
        <dbReference type="ARBA" id="ARBA00022692"/>
    </source>
</evidence>
<sequence>MDSAVRSPERDQFSQDKAERKDVKRKAISSPYFHRLQRKHFLLFDVLPVLGVVLAGILAFYKPVSALDMGLFIAFWALTGIGVSVGYHRYFTHRSFKAKPAVGVVLTILGSMAGQGALLSWVAMHRRHHELSDQPGDPHSPNLHGSGFAGIIKGLAHSHFLWMKEHDYPNVAYYAPDLIRDPLIAKTARHYYTWVLLGLLAPALLGGLLSQSLWSALSGFLWGGAVRMFVVGHIIWSINSILHRFGTRPYQSKDYSRNGGLFGLVTFGESWHNNHHAFPESPSFGLQWSIFDPGYWVIRGLCLTGTAWDLRVPTLQRRMSRRKRNVQPL</sequence>
<feature type="transmembrane region" description="Helical" evidence="11">
    <location>
        <begin position="67"/>
        <end position="88"/>
    </location>
</feature>
<keyword evidence="6 13" id="KW-0560">Oxidoreductase</keyword>
<dbReference type="Pfam" id="PF00487">
    <property type="entry name" value="FA_desaturase"/>
    <property type="match status" value="1"/>
</dbReference>
<feature type="transmembrane region" description="Helical" evidence="11">
    <location>
        <begin position="100"/>
        <end position="123"/>
    </location>
</feature>
<dbReference type="PRINTS" id="PR00075">
    <property type="entry name" value="FACDDSATRASE"/>
</dbReference>
<keyword evidence="3 11" id="KW-0812">Transmembrane</keyword>
<evidence type="ECO:0000256" key="4">
    <source>
        <dbReference type="ARBA" id="ARBA00022832"/>
    </source>
</evidence>
<reference evidence="13" key="1">
    <citation type="submission" date="2023-07" db="EMBL/GenBank/DDBJ databases">
        <title>Sorghum-associated microbial communities from plants grown in Nebraska, USA.</title>
        <authorList>
            <person name="Schachtman D."/>
        </authorList>
    </citation>
    <scope>NUCLEOTIDE SEQUENCE</scope>
    <source>
        <strain evidence="13">3432</strain>
    </source>
</reference>
<evidence type="ECO:0000259" key="12">
    <source>
        <dbReference type="Pfam" id="PF00487"/>
    </source>
</evidence>
<accession>A0AAW8M8T5</accession>
<feature type="transmembrane region" description="Helical" evidence="11">
    <location>
        <begin position="41"/>
        <end position="61"/>
    </location>
</feature>
<evidence type="ECO:0000313" key="14">
    <source>
        <dbReference type="Proteomes" id="UP001252613"/>
    </source>
</evidence>
<feature type="domain" description="Fatty acid desaturase" evidence="12">
    <location>
        <begin position="72"/>
        <end position="302"/>
    </location>
</feature>
<keyword evidence="7" id="KW-0408">Iron</keyword>
<dbReference type="Proteomes" id="UP001252613">
    <property type="component" value="Unassembled WGS sequence"/>
</dbReference>
<evidence type="ECO:0000256" key="5">
    <source>
        <dbReference type="ARBA" id="ARBA00022989"/>
    </source>
</evidence>
<evidence type="ECO:0000256" key="1">
    <source>
        <dbReference type="ARBA" id="ARBA00004141"/>
    </source>
</evidence>
<evidence type="ECO:0000256" key="11">
    <source>
        <dbReference type="SAM" id="Phobius"/>
    </source>
</evidence>
<dbReference type="CDD" id="cd03505">
    <property type="entry name" value="Delta9-FADS-like"/>
    <property type="match status" value="1"/>
</dbReference>
<dbReference type="EC" id="1.14.19.1" evidence="13"/>
<dbReference type="RefSeq" id="WP_310359653.1">
    <property type="nucleotide sequence ID" value="NZ_JAVDVC010000003.1"/>
</dbReference>
<name>A0AAW8M8T5_9PSED</name>
<feature type="transmembrane region" description="Helical" evidence="11">
    <location>
        <begin position="143"/>
        <end position="162"/>
    </location>
</feature>
<comment type="subcellular location">
    <subcellularLocation>
        <location evidence="1">Membrane</location>
        <topology evidence="1">Multi-pass membrane protein</topology>
    </subcellularLocation>
</comment>
<comment type="caution">
    <text evidence="13">The sequence shown here is derived from an EMBL/GenBank/DDBJ whole genome shotgun (WGS) entry which is preliminary data.</text>
</comment>
<evidence type="ECO:0000256" key="2">
    <source>
        <dbReference type="ARBA" id="ARBA00008749"/>
    </source>
</evidence>
<dbReference type="PANTHER" id="PTHR11351:SF3">
    <property type="entry name" value="BLL4393 PROTEIN"/>
    <property type="match status" value="1"/>
</dbReference>
<protein>
    <submittedName>
        <fullName evidence="13">Stearoyl-CoA desaturase (Delta-9 desaturase)</fullName>
        <ecNumber evidence="13">1.14.19.1</ecNumber>
    </submittedName>
</protein>
<dbReference type="AlphaFoldDB" id="A0AAW8M8T5"/>
<feature type="transmembrane region" description="Helical" evidence="11">
    <location>
        <begin position="220"/>
        <end position="242"/>
    </location>
</feature>
<evidence type="ECO:0000256" key="10">
    <source>
        <dbReference type="SAM" id="MobiDB-lite"/>
    </source>
</evidence>
<dbReference type="InterPro" id="IPR015876">
    <property type="entry name" value="Acyl-CoA_DS"/>
</dbReference>
<dbReference type="InterPro" id="IPR005804">
    <property type="entry name" value="FA_desaturase_dom"/>
</dbReference>
<evidence type="ECO:0000256" key="9">
    <source>
        <dbReference type="ARBA" id="ARBA00023136"/>
    </source>
</evidence>
<comment type="similarity">
    <text evidence="2">Belongs to the fatty acid desaturase type 2 family.</text>
</comment>
<dbReference type="GO" id="GO:0016020">
    <property type="term" value="C:membrane"/>
    <property type="evidence" value="ECO:0007669"/>
    <property type="project" value="UniProtKB-SubCell"/>
</dbReference>
<feature type="transmembrane region" description="Helical" evidence="11">
    <location>
        <begin position="191"/>
        <end position="214"/>
    </location>
</feature>
<proteinExistence type="inferred from homology"/>
<dbReference type="PANTHER" id="PTHR11351">
    <property type="entry name" value="ACYL-COA DESATURASE"/>
    <property type="match status" value="1"/>
</dbReference>
<keyword evidence="9 11" id="KW-0472">Membrane</keyword>
<keyword evidence="5 11" id="KW-1133">Transmembrane helix</keyword>
<keyword evidence="8" id="KW-0443">Lipid metabolism</keyword>
<evidence type="ECO:0000256" key="6">
    <source>
        <dbReference type="ARBA" id="ARBA00023002"/>
    </source>
</evidence>
<evidence type="ECO:0000256" key="7">
    <source>
        <dbReference type="ARBA" id="ARBA00023004"/>
    </source>
</evidence>
<gene>
    <name evidence="13" type="ORF">J2W43_002064</name>
</gene>
<organism evidence="13 14">
    <name type="scientific">Pseudomonas brassicacearum</name>
    <dbReference type="NCBI Taxonomy" id="930166"/>
    <lineage>
        <taxon>Bacteria</taxon>
        <taxon>Pseudomonadati</taxon>
        <taxon>Pseudomonadota</taxon>
        <taxon>Gammaproteobacteria</taxon>
        <taxon>Pseudomonadales</taxon>
        <taxon>Pseudomonadaceae</taxon>
        <taxon>Pseudomonas</taxon>
    </lineage>
</organism>
<evidence type="ECO:0000256" key="8">
    <source>
        <dbReference type="ARBA" id="ARBA00023098"/>
    </source>
</evidence>
<feature type="region of interest" description="Disordered" evidence="10">
    <location>
        <begin position="1"/>
        <end position="22"/>
    </location>
</feature>
<keyword evidence="4" id="KW-0276">Fatty acid metabolism</keyword>
<feature type="compositionally biased region" description="Basic and acidic residues" evidence="10">
    <location>
        <begin position="7"/>
        <end position="22"/>
    </location>
</feature>
<dbReference type="GO" id="GO:0006631">
    <property type="term" value="P:fatty acid metabolic process"/>
    <property type="evidence" value="ECO:0007669"/>
    <property type="project" value="UniProtKB-KW"/>
</dbReference>
<dbReference type="EMBL" id="JAVDVC010000003">
    <property type="protein sequence ID" value="MDR6958083.1"/>
    <property type="molecule type" value="Genomic_DNA"/>
</dbReference>